<protein>
    <submittedName>
        <fullName evidence="3">NAD(P)-binding Rossmann-fold containing protein</fullName>
    </submittedName>
</protein>
<dbReference type="SUPFAM" id="SSF51735">
    <property type="entry name" value="NAD(P)-binding Rossmann-fold domains"/>
    <property type="match status" value="1"/>
</dbReference>
<dbReference type="eggNOG" id="KOG1208">
    <property type="taxonomic scope" value="Eukaryota"/>
</dbReference>
<evidence type="ECO:0000313" key="4">
    <source>
        <dbReference type="Proteomes" id="UP000016922"/>
    </source>
</evidence>
<dbReference type="OMA" id="LMCATEP"/>
<evidence type="ECO:0000313" key="3">
    <source>
        <dbReference type="EMBL" id="EPE29135.1"/>
    </source>
</evidence>
<dbReference type="Gene3D" id="3.40.50.720">
    <property type="entry name" value="NAD(P)-binding Rossmann-like Domain"/>
    <property type="match status" value="1"/>
</dbReference>
<dbReference type="PANTHER" id="PTHR24320">
    <property type="entry name" value="RETINOL DEHYDROGENASE"/>
    <property type="match status" value="1"/>
</dbReference>
<dbReference type="RefSeq" id="XP_008083244.1">
    <property type="nucleotide sequence ID" value="XM_008085053.1"/>
</dbReference>
<dbReference type="Pfam" id="PF00106">
    <property type="entry name" value="adh_short"/>
    <property type="match status" value="1"/>
</dbReference>
<keyword evidence="4" id="KW-1185">Reference proteome</keyword>
<organism evidence="3 4">
    <name type="scientific">Glarea lozoyensis (strain ATCC 20868 / MF5171)</name>
    <dbReference type="NCBI Taxonomy" id="1116229"/>
    <lineage>
        <taxon>Eukaryota</taxon>
        <taxon>Fungi</taxon>
        <taxon>Dikarya</taxon>
        <taxon>Ascomycota</taxon>
        <taxon>Pezizomycotina</taxon>
        <taxon>Leotiomycetes</taxon>
        <taxon>Helotiales</taxon>
        <taxon>Helotiaceae</taxon>
        <taxon>Glarea</taxon>
    </lineage>
</organism>
<evidence type="ECO:0000256" key="1">
    <source>
        <dbReference type="ARBA" id="ARBA00006484"/>
    </source>
</evidence>
<dbReference type="KEGG" id="glz:GLAREA_00293"/>
<gene>
    <name evidence="3" type="ORF">GLAREA_00293</name>
</gene>
<dbReference type="GO" id="GO:0016491">
    <property type="term" value="F:oxidoreductase activity"/>
    <property type="evidence" value="ECO:0007669"/>
    <property type="project" value="UniProtKB-KW"/>
</dbReference>
<keyword evidence="2" id="KW-0560">Oxidoreductase</keyword>
<name>S3CTY8_GLAL2</name>
<proteinExistence type="inferred from homology"/>
<accession>S3CTY8</accession>
<dbReference type="EMBL" id="KE145367">
    <property type="protein sequence ID" value="EPE29135.1"/>
    <property type="molecule type" value="Genomic_DNA"/>
</dbReference>
<evidence type="ECO:0000256" key="2">
    <source>
        <dbReference type="ARBA" id="ARBA00023002"/>
    </source>
</evidence>
<dbReference type="HOGENOM" id="CLU_010194_44_6_1"/>
<dbReference type="OrthoDB" id="191139at2759"/>
<dbReference type="InterPro" id="IPR002347">
    <property type="entry name" value="SDR_fam"/>
</dbReference>
<dbReference type="Proteomes" id="UP000016922">
    <property type="component" value="Unassembled WGS sequence"/>
</dbReference>
<dbReference type="PRINTS" id="PR00081">
    <property type="entry name" value="GDHRDH"/>
</dbReference>
<dbReference type="GeneID" id="19459353"/>
<reference evidence="3 4" key="1">
    <citation type="journal article" date="2013" name="BMC Genomics">
        <title>Genomics-driven discovery of the pneumocandin biosynthetic gene cluster in the fungus Glarea lozoyensis.</title>
        <authorList>
            <person name="Chen L."/>
            <person name="Yue Q."/>
            <person name="Zhang X."/>
            <person name="Xiang M."/>
            <person name="Wang C."/>
            <person name="Li S."/>
            <person name="Che Y."/>
            <person name="Ortiz-Lopez F.J."/>
            <person name="Bills G.F."/>
            <person name="Liu X."/>
            <person name="An Z."/>
        </authorList>
    </citation>
    <scope>NUCLEOTIDE SEQUENCE [LARGE SCALE GENOMIC DNA]</scope>
    <source>
        <strain evidence="4">ATCC 20868 / MF5171</strain>
    </source>
</reference>
<sequence>MPALSGLADFDPQKDIPSLEGKVIFITGGTAGLGAQYVKAFAQHNPAHIYFSGRNAEAAESLISQIQQIAPSVSMTFVKMDLSSLVSVKNASRLFTSDRLDILVCNAGIMDHPPALSVDGFEIHFATNHLGHSMLIRKLLPTLLATVKKPGADVRIVILTSVGWRVRPSDGVTYNTLKTKQENGLASLYRYGQSKLANLVYAKELARRYPGITTVSVHPGTVATDLVLKLRPLQRRIVYISQFVQGKRVLTEAEGALNPLWAAAGADKKRLENGGYYEPVGVLGKLDAVATDVKFARQLWEYTQEVLDKSE</sequence>
<dbReference type="InterPro" id="IPR036291">
    <property type="entry name" value="NAD(P)-bd_dom_sf"/>
</dbReference>
<dbReference type="PANTHER" id="PTHR24320:SF154">
    <property type="entry name" value="OXIDOREDUCTASE, SHORT-CHAIN DEHYDROGENASE_REDUCTASE FAMILY (AFU_ORTHOLOGUE AFUA_2G04560)"/>
    <property type="match status" value="1"/>
</dbReference>
<dbReference type="AlphaFoldDB" id="S3CTY8"/>
<comment type="similarity">
    <text evidence="1">Belongs to the short-chain dehydrogenases/reductases (SDR) family.</text>
</comment>